<comment type="caution">
    <text evidence="4">The sequence shown here is derived from an EMBL/GenBank/DDBJ whole genome shotgun (WGS) entry which is preliminary data.</text>
</comment>
<dbReference type="SMART" id="SM00494">
    <property type="entry name" value="ChtBD2"/>
    <property type="match status" value="2"/>
</dbReference>
<evidence type="ECO:0000256" key="1">
    <source>
        <dbReference type="SAM" id="MobiDB-lite"/>
    </source>
</evidence>
<dbReference type="SUPFAM" id="SSF57625">
    <property type="entry name" value="Invertebrate chitin-binding proteins"/>
    <property type="match status" value="2"/>
</dbReference>
<dbReference type="PROSITE" id="PS50940">
    <property type="entry name" value="CHIT_BIND_II"/>
    <property type="match status" value="2"/>
</dbReference>
<dbReference type="InterPro" id="IPR036508">
    <property type="entry name" value="Chitin-bd_dom_sf"/>
</dbReference>
<feature type="domain" description="Chitin-binding type-2" evidence="3">
    <location>
        <begin position="53"/>
        <end position="117"/>
    </location>
</feature>
<feature type="compositionally biased region" description="Low complexity" evidence="1">
    <location>
        <begin position="370"/>
        <end position="401"/>
    </location>
</feature>
<keyword evidence="2" id="KW-0732">Signal</keyword>
<evidence type="ECO:0000313" key="4">
    <source>
        <dbReference type="EMBL" id="KAJ8313685.1"/>
    </source>
</evidence>
<keyword evidence="5" id="KW-1185">Reference proteome</keyword>
<name>A0ABQ9F8M0_TEGGR</name>
<feature type="region of interest" description="Disordered" evidence="1">
    <location>
        <begin position="291"/>
        <end position="401"/>
    </location>
</feature>
<protein>
    <recommendedName>
        <fullName evidence="3">Chitin-binding type-2 domain-containing protein</fullName>
    </recommendedName>
</protein>
<feature type="compositionally biased region" description="Basic and acidic residues" evidence="1">
    <location>
        <begin position="331"/>
        <end position="347"/>
    </location>
</feature>
<dbReference type="Proteomes" id="UP001217089">
    <property type="component" value="Unassembled WGS sequence"/>
</dbReference>
<dbReference type="Gene3D" id="2.170.140.10">
    <property type="entry name" value="Chitin binding domain"/>
    <property type="match status" value="1"/>
</dbReference>
<feature type="compositionally biased region" description="Low complexity" evidence="1">
    <location>
        <begin position="348"/>
        <end position="363"/>
    </location>
</feature>
<feature type="signal peptide" evidence="2">
    <location>
        <begin position="1"/>
        <end position="30"/>
    </location>
</feature>
<dbReference type="EMBL" id="JARBDR010000342">
    <property type="protein sequence ID" value="KAJ8313685.1"/>
    <property type="molecule type" value="Genomic_DNA"/>
</dbReference>
<evidence type="ECO:0000313" key="5">
    <source>
        <dbReference type="Proteomes" id="UP001217089"/>
    </source>
</evidence>
<evidence type="ECO:0000256" key="2">
    <source>
        <dbReference type="SAM" id="SignalP"/>
    </source>
</evidence>
<feature type="compositionally biased region" description="Low complexity" evidence="1">
    <location>
        <begin position="320"/>
        <end position="330"/>
    </location>
</feature>
<dbReference type="InterPro" id="IPR002557">
    <property type="entry name" value="Chitin-bd_dom"/>
</dbReference>
<feature type="domain" description="Chitin-binding type-2" evidence="3">
    <location>
        <begin position="208"/>
        <end position="265"/>
    </location>
</feature>
<evidence type="ECO:0000259" key="3">
    <source>
        <dbReference type="PROSITE" id="PS50940"/>
    </source>
</evidence>
<organism evidence="4 5">
    <name type="scientific">Tegillarca granosa</name>
    <name type="common">Malaysian cockle</name>
    <name type="synonym">Anadara granosa</name>
    <dbReference type="NCBI Taxonomy" id="220873"/>
    <lineage>
        <taxon>Eukaryota</taxon>
        <taxon>Metazoa</taxon>
        <taxon>Spiralia</taxon>
        <taxon>Lophotrochozoa</taxon>
        <taxon>Mollusca</taxon>
        <taxon>Bivalvia</taxon>
        <taxon>Autobranchia</taxon>
        <taxon>Pteriomorphia</taxon>
        <taxon>Arcoida</taxon>
        <taxon>Arcoidea</taxon>
        <taxon>Arcidae</taxon>
        <taxon>Tegillarca</taxon>
    </lineage>
</organism>
<feature type="compositionally biased region" description="Polar residues" evidence="1">
    <location>
        <begin position="292"/>
        <end position="315"/>
    </location>
</feature>
<sequence length="401" mass="45648">MQHFSQTMVTFDVYHFRFLLSISIMQGLSAFPVGDNTLPVDFPHASKLKGLLSDMCFGSQKRIVPHPEDCALYYNCSSIYRVIPLYMEQNLHECPYPKLFSTETNQCEMFHRVECGKRKEPKWEKHWCRDDECLTPCASKYPSCIGKSDGLNPFRDGQSMLPYYLECEDERVVKIKICPRVPILTRFSPLTKRCEALYRIPIEYSKINTICKMKGDGYHADTFGRCKNYFRCTNGSFESFETCLGTQLFDQKRRVCAKPETICGRCDENGRSITTETYYTYVTGAIEHIESVPTTQSNDPDFSKTSKLTTQSSVAELNETTEQTQSSTAESTEHKHSSTTESTDHKQSSTAETTKQTKSSSTETTEHTHSSTTETTEQKQSSTAETTERTQSTATETTEHT</sequence>
<dbReference type="Pfam" id="PF01607">
    <property type="entry name" value="CBM_14"/>
    <property type="match status" value="2"/>
</dbReference>
<gene>
    <name evidence="4" type="ORF">KUTeg_008246</name>
</gene>
<accession>A0ABQ9F8M0</accession>
<proteinExistence type="predicted"/>
<reference evidence="4 5" key="1">
    <citation type="submission" date="2022-12" db="EMBL/GenBank/DDBJ databases">
        <title>Chromosome-level genome of Tegillarca granosa.</title>
        <authorList>
            <person name="Kim J."/>
        </authorList>
    </citation>
    <scope>NUCLEOTIDE SEQUENCE [LARGE SCALE GENOMIC DNA]</scope>
    <source>
        <strain evidence="4">Teg-2019</strain>
        <tissue evidence="4">Adductor muscle</tissue>
    </source>
</reference>
<feature type="chain" id="PRO_5047323715" description="Chitin-binding type-2 domain-containing protein" evidence="2">
    <location>
        <begin position="31"/>
        <end position="401"/>
    </location>
</feature>